<gene>
    <name evidence="1" type="ORF">MLD38_014689</name>
</gene>
<accession>A0ACB9RDK3</accession>
<evidence type="ECO:0000313" key="2">
    <source>
        <dbReference type="Proteomes" id="UP001057402"/>
    </source>
</evidence>
<comment type="caution">
    <text evidence="1">The sequence shown here is derived from an EMBL/GenBank/DDBJ whole genome shotgun (WGS) entry which is preliminary data.</text>
</comment>
<name>A0ACB9RDK3_9MYRT</name>
<reference evidence="2" key="1">
    <citation type="journal article" date="2023" name="Front. Plant Sci.">
        <title>Chromosomal-level genome assembly of Melastoma candidum provides insights into trichome evolution.</title>
        <authorList>
            <person name="Zhong Y."/>
            <person name="Wu W."/>
            <person name="Sun C."/>
            <person name="Zou P."/>
            <person name="Liu Y."/>
            <person name="Dai S."/>
            <person name="Zhou R."/>
        </authorList>
    </citation>
    <scope>NUCLEOTIDE SEQUENCE [LARGE SCALE GENOMIC DNA]</scope>
</reference>
<dbReference type="EMBL" id="CM042883">
    <property type="protein sequence ID" value="KAI4376990.1"/>
    <property type="molecule type" value="Genomic_DNA"/>
</dbReference>
<protein>
    <submittedName>
        <fullName evidence="1">Uncharacterized protein</fullName>
    </submittedName>
</protein>
<sequence length="114" mass="12806">MKKKYLEVELITQLKELYRRNDPEAVIRLFENQPSLHRNASAVPEYVEALVEVDRLEQSELLKTLQRSLGQIFGLVIHLLSTQTPRDGTLGTAGAPVRVVALRTNSGAPFIQLP</sequence>
<dbReference type="Proteomes" id="UP001057402">
    <property type="component" value="Chromosome 4"/>
</dbReference>
<keyword evidence="2" id="KW-1185">Reference proteome</keyword>
<proteinExistence type="predicted"/>
<organism evidence="1 2">
    <name type="scientific">Melastoma candidum</name>
    <dbReference type="NCBI Taxonomy" id="119954"/>
    <lineage>
        <taxon>Eukaryota</taxon>
        <taxon>Viridiplantae</taxon>
        <taxon>Streptophyta</taxon>
        <taxon>Embryophyta</taxon>
        <taxon>Tracheophyta</taxon>
        <taxon>Spermatophyta</taxon>
        <taxon>Magnoliopsida</taxon>
        <taxon>eudicotyledons</taxon>
        <taxon>Gunneridae</taxon>
        <taxon>Pentapetalae</taxon>
        <taxon>rosids</taxon>
        <taxon>malvids</taxon>
        <taxon>Myrtales</taxon>
        <taxon>Melastomataceae</taxon>
        <taxon>Melastomatoideae</taxon>
        <taxon>Melastomateae</taxon>
        <taxon>Melastoma</taxon>
    </lineage>
</organism>
<evidence type="ECO:0000313" key="1">
    <source>
        <dbReference type="EMBL" id="KAI4376990.1"/>
    </source>
</evidence>